<organism evidence="2 3">
    <name type="scientific">Mycena alexandri</name>
    <dbReference type="NCBI Taxonomy" id="1745969"/>
    <lineage>
        <taxon>Eukaryota</taxon>
        <taxon>Fungi</taxon>
        <taxon>Dikarya</taxon>
        <taxon>Basidiomycota</taxon>
        <taxon>Agaricomycotina</taxon>
        <taxon>Agaricomycetes</taxon>
        <taxon>Agaricomycetidae</taxon>
        <taxon>Agaricales</taxon>
        <taxon>Marasmiineae</taxon>
        <taxon>Mycenaceae</taxon>
        <taxon>Mycena</taxon>
    </lineage>
</organism>
<evidence type="ECO:0000256" key="1">
    <source>
        <dbReference type="SAM" id="MobiDB-lite"/>
    </source>
</evidence>
<accession>A0AAD6WQ65</accession>
<feature type="region of interest" description="Disordered" evidence="1">
    <location>
        <begin position="1"/>
        <end position="30"/>
    </location>
</feature>
<dbReference type="AlphaFoldDB" id="A0AAD6WQ65"/>
<keyword evidence="3" id="KW-1185">Reference proteome</keyword>
<proteinExistence type="predicted"/>
<dbReference type="EMBL" id="JARJCM010000194">
    <property type="protein sequence ID" value="KAJ7023108.1"/>
    <property type="molecule type" value="Genomic_DNA"/>
</dbReference>
<evidence type="ECO:0000313" key="3">
    <source>
        <dbReference type="Proteomes" id="UP001218188"/>
    </source>
</evidence>
<feature type="compositionally biased region" description="Low complexity" evidence="1">
    <location>
        <begin position="468"/>
        <end position="477"/>
    </location>
</feature>
<feature type="compositionally biased region" description="Basic and acidic residues" evidence="1">
    <location>
        <begin position="1"/>
        <end position="10"/>
    </location>
</feature>
<name>A0AAD6WQ65_9AGAR</name>
<feature type="compositionally biased region" description="Low complexity" evidence="1">
    <location>
        <begin position="524"/>
        <end position="541"/>
    </location>
</feature>
<feature type="region of interest" description="Disordered" evidence="1">
    <location>
        <begin position="336"/>
        <end position="400"/>
    </location>
</feature>
<protein>
    <submittedName>
        <fullName evidence="2">Uncharacterized protein</fullName>
    </submittedName>
</protein>
<evidence type="ECO:0000313" key="2">
    <source>
        <dbReference type="EMBL" id="KAJ7023108.1"/>
    </source>
</evidence>
<sequence length="541" mass="58388">MSSDVQETRGSKRTGPLSDAEKATRALAQQAREKQKAALNDDIDTFVTRRDELIHDLALKHHKKEEYIRSLLLSESQYTKTRAPSLRNAVIHHLSEMSKAAGHNFQLPELQKRADSFLLEGISEEEQARLKAALVAHRQLSTKGLRATHIGAAVDSRSVASHSQDELRNLYERTGTRAFAFFTRGGVDDAFMPTFAASGDSAAFCVEVLKKPAVDILRMFEAWSITRDRNLPERDDTRSVRKQITAAIEAGLHHGERHRENVVHALQSRCRPPLEAQAHWVARQGHIPKPLARINSVEVLRRLRDDLHAGLIYWETLNVEEARAVQAEVDAIRAANNGQAKPRRPRADIGGKHISAGRREQADDDDSDRPDSDDDYDEGEGNGYGDNDDARAEADRATRGTDLVAIPRAALGDATNTTTTTAAASAAATNTNAAAASAAATAAPTAQKRKASTQGGAAAKKPRTQSTPASASAAAAPRARKVRKDKGIPRGPKGSKESAAPSTSAGPGRDDEVTRGALQKMAQRRAATAAASMASQLPPTA</sequence>
<feature type="region of interest" description="Disordered" evidence="1">
    <location>
        <begin position="440"/>
        <end position="541"/>
    </location>
</feature>
<feature type="compositionally biased region" description="Basic and acidic residues" evidence="1">
    <location>
        <begin position="345"/>
        <end position="361"/>
    </location>
</feature>
<feature type="compositionally biased region" description="Acidic residues" evidence="1">
    <location>
        <begin position="362"/>
        <end position="380"/>
    </location>
</feature>
<feature type="compositionally biased region" description="Basic and acidic residues" evidence="1">
    <location>
        <begin position="388"/>
        <end position="399"/>
    </location>
</feature>
<dbReference type="Proteomes" id="UP001218188">
    <property type="component" value="Unassembled WGS sequence"/>
</dbReference>
<reference evidence="2" key="1">
    <citation type="submission" date="2023-03" db="EMBL/GenBank/DDBJ databases">
        <title>Massive genome expansion in bonnet fungi (Mycena s.s.) driven by repeated elements and novel gene families across ecological guilds.</title>
        <authorList>
            <consortium name="Lawrence Berkeley National Laboratory"/>
            <person name="Harder C.B."/>
            <person name="Miyauchi S."/>
            <person name="Viragh M."/>
            <person name="Kuo A."/>
            <person name="Thoen E."/>
            <person name="Andreopoulos B."/>
            <person name="Lu D."/>
            <person name="Skrede I."/>
            <person name="Drula E."/>
            <person name="Henrissat B."/>
            <person name="Morin E."/>
            <person name="Kohler A."/>
            <person name="Barry K."/>
            <person name="LaButti K."/>
            <person name="Morin E."/>
            <person name="Salamov A."/>
            <person name="Lipzen A."/>
            <person name="Mereny Z."/>
            <person name="Hegedus B."/>
            <person name="Baldrian P."/>
            <person name="Stursova M."/>
            <person name="Weitz H."/>
            <person name="Taylor A."/>
            <person name="Grigoriev I.V."/>
            <person name="Nagy L.G."/>
            <person name="Martin F."/>
            <person name="Kauserud H."/>
        </authorList>
    </citation>
    <scope>NUCLEOTIDE SEQUENCE</scope>
    <source>
        <strain evidence="2">CBHHK200</strain>
    </source>
</reference>
<gene>
    <name evidence="2" type="ORF">C8F04DRAFT_1193768</name>
</gene>
<comment type="caution">
    <text evidence="2">The sequence shown here is derived from an EMBL/GenBank/DDBJ whole genome shotgun (WGS) entry which is preliminary data.</text>
</comment>